<evidence type="ECO:0000259" key="6">
    <source>
        <dbReference type="Pfam" id="PF02465"/>
    </source>
</evidence>
<evidence type="ECO:0000259" key="7">
    <source>
        <dbReference type="Pfam" id="PF07195"/>
    </source>
</evidence>
<gene>
    <name evidence="8" type="primary">fliD</name>
    <name evidence="8" type="ORF">IPH26_06630</name>
</gene>
<protein>
    <recommendedName>
        <fullName evidence="5">Flagellar hook-associated protein 2</fullName>
        <shortName evidence="5">HAP2</shortName>
    </recommendedName>
    <alternativeName>
        <fullName evidence="5">Flagellar cap protein</fullName>
    </alternativeName>
</protein>
<evidence type="ECO:0000256" key="1">
    <source>
        <dbReference type="ARBA" id="ARBA00009764"/>
    </source>
</evidence>
<feature type="domain" description="Flagellar hook-associated protein 2 N-terminal" evidence="6">
    <location>
        <begin position="11"/>
        <end position="107"/>
    </location>
</feature>
<accession>A0A9D7E1W2</accession>
<dbReference type="GO" id="GO:0071973">
    <property type="term" value="P:bacterial-type flagellum-dependent cell motility"/>
    <property type="evidence" value="ECO:0007669"/>
    <property type="project" value="TreeGrafter"/>
</dbReference>
<dbReference type="GO" id="GO:0005576">
    <property type="term" value="C:extracellular region"/>
    <property type="evidence" value="ECO:0007669"/>
    <property type="project" value="UniProtKB-SubCell"/>
</dbReference>
<dbReference type="Pfam" id="PF02465">
    <property type="entry name" value="FliD_N"/>
    <property type="match status" value="1"/>
</dbReference>
<comment type="function">
    <text evidence="5">Required for morphogenesis and for the elongation of the flagellar filament by facilitating polymerization of the flagellin monomers at the tip of growing filament. Forms a capping structure, which prevents flagellin subunits (transported through the central channel of the flagellum) from leaking out without polymerization at the distal end.</text>
</comment>
<reference evidence="8" key="1">
    <citation type="submission" date="2020-10" db="EMBL/GenBank/DDBJ databases">
        <title>Connecting structure to function with the recovery of over 1000 high-quality activated sludge metagenome-assembled genomes encoding full-length rRNA genes using long-read sequencing.</title>
        <authorList>
            <person name="Singleton C.M."/>
            <person name="Petriglieri F."/>
            <person name="Kristensen J.M."/>
            <person name="Kirkegaard R.H."/>
            <person name="Michaelsen T.Y."/>
            <person name="Andersen M.H."/>
            <person name="Karst S.M."/>
            <person name="Dueholm M.S."/>
            <person name="Nielsen P.H."/>
            <person name="Albertsen M."/>
        </authorList>
    </citation>
    <scope>NUCLEOTIDE SEQUENCE</scope>
    <source>
        <strain evidence="8">Bjer_18-Q3-R1-45_BAT3C.347</strain>
    </source>
</reference>
<dbReference type="InterPro" id="IPR040026">
    <property type="entry name" value="FliD"/>
</dbReference>
<evidence type="ECO:0000313" key="9">
    <source>
        <dbReference type="Proteomes" id="UP000807785"/>
    </source>
</evidence>
<keyword evidence="8" id="KW-0966">Cell projection</keyword>
<comment type="subcellular location">
    <subcellularLocation>
        <location evidence="5">Secreted</location>
    </subcellularLocation>
    <subcellularLocation>
        <location evidence="5">Bacterial flagellum</location>
    </subcellularLocation>
</comment>
<dbReference type="InterPro" id="IPR003481">
    <property type="entry name" value="FliD_N"/>
</dbReference>
<evidence type="ECO:0000313" key="8">
    <source>
        <dbReference type="EMBL" id="MBK6972629.1"/>
    </source>
</evidence>
<name>A0A9D7E1W2_9PROT</name>
<dbReference type="PANTHER" id="PTHR30288">
    <property type="entry name" value="FLAGELLAR CAP/ASSEMBLY PROTEIN FLID"/>
    <property type="match status" value="1"/>
</dbReference>
<dbReference type="InterPro" id="IPR010809">
    <property type="entry name" value="FliD_C"/>
</dbReference>
<sequence length="469" mass="47400">MATISSAGVGSGLDIEGIISGLMAVERKPITQIQTQQSGLRSDISAYGRVQGALSALQSATQSLKTGSAFAAAKAKSSDETILTASAASGAPSGSVSVEVSQLAKAQQLTKGGFASSSAVVGTGTLTLEIGSYSGPTFTADPEKAAKSITIDSSNNTLAGIRDAINNAQAGVSAVIVNGSSGAQLFVTSNDQGTNNAIRIQQGGGNGGLAAIAFDNGATPGGLTEKTAPLDALLKVNGVDVTSSSNNVAGAVDGLTLNLLKTNVVSPATVSVAPDTETTQTNVGNFVKAYNDLNKILRDLTAYDPATKKAGELNGDPTIRSIQSQLRSSFSGVASNGGFGSLSEIGLGFGSDGALSLNAGKLAEALTNPTKSVSRIFATTNGVEGLASLIDTRVTTMLGSEGLVTGKVDGLNQRVASLDKRTTALETRMTSIEARYRAQFTLLDVTVASMNATSSYLKQQLASLSSSRG</sequence>
<evidence type="ECO:0000256" key="4">
    <source>
        <dbReference type="ARBA" id="ARBA00023143"/>
    </source>
</evidence>
<evidence type="ECO:0000256" key="2">
    <source>
        <dbReference type="ARBA" id="ARBA00011255"/>
    </source>
</evidence>
<dbReference type="Pfam" id="PF07195">
    <property type="entry name" value="FliD_C"/>
    <property type="match status" value="1"/>
</dbReference>
<comment type="similarity">
    <text evidence="1 5">Belongs to the FliD family.</text>
</comment>
<feature type="domain" description="Flagellar hook-associated protein 2 C-terminal" evidence="7">
    <location>
        <begin position="231"/>
        <end position="452"/>
    </location>
</feature>
<keyword evidence="5" id="KW-0964">Secreted</keyword>
<evidence type="ECO:0000256" key="3">
    <source>
        <dbReference type="ARBA" id="ARBA00023054"/>
    </source>
</evidence>
<dbReference type="EMBL" id="JADJEV010000003">
    <property type="protein sequence ID" value="MBK6972629.1"/>
    <property type="molecule type" value="Genomic_DNA"/>
</dbReference>
<organism evidence="8 9">
    <name type="scientific">Candidatus Methylophosphatis roskildensis</name>
    <dbReference type="NCBI Taxonomy" id="2899263"/>
    <lineage>
        <taxon>Bacteria</taxon>
        <taxon>Pseudomonadati</taxon>
        <taxon>Pseudomonadota</taxon>
        <taxon>Betaproteobacteria</taxon>
        <taxon>Nitrosomonadales</taxon>
        <taxon>Sterolibacteriaceae</taxon>
        <taxon>Candidatus Methylophosphatis</taxon>
    </lineage>
</organism>
<evidence type="ECO:0000256" key="5">
    <source>
        <dbReference type="RuleBase" id="RU362066"/>
    </source>
</evidence>
<keyword evidence="4 5" id="KW-0975">Bacterial flagellum</keyword>
<dbReference type="Proteomes" id="UP000807785">
    <property type="component" value="Unassembled WGS sequence"/>
</dbReference>
<comment type="caution">
    <text evidence="8">The sequence shown here is derived from an EMBL/GenBank/DDBJ whole genome shotgun (WGS) entry which is preliminary data.</text>
</comment>
<keyword evidence="8" id="KW-0969">Cilium</keyword>
<proteinExistence type="inferred from homology"/>
<dbReference type="PANTHER" id="PTHR30288:SF0">
    <property type="entry name" value="FLAGELLAR HOOK-ASSOCIATED PROTEIN 2"/>
    <property type="match status" value="1"/>
</dbReference>
<keyword evidence="3" id="KW-0175">Coiled coil</keyword>
<dbReference type="GO" id="GO:0009421">
    <property type="term" value="C:bacterial-type flagellum filament cap"/>
    <property type="evidence" value="ECO:0007669"/>
    <property type="project" value="InterPro"/>
</dbReference>
<dbReference type="AlphaFoldDB" id="A0A9D7E1W2"/>
<keyword evidence="8" id="KW-0282">Flagellum</keyword>
<dbReference type="GO" id="GO:0007155">
    <property type="term" value="P:cell adhesion"/>
    <property type="evidence" value="ECO:0007669"/>
    <property type="project" value="InterPro"/>
</dbReference>
<comment type="subunit">
    <text evidence="2 5">Homopentamer.</text>
</comment>
<dbReference type="GO" id="GO:0009424">
    <property type="term" value="C:bacterial-type flagellum hook"/>
    <property type="evidence" value="ECO:0007669"/>
    <property type="project" value="UniProtKB-UniRule"/>
</dbReference>
<dbReference type="Gene3D" id="1.20.5.340">
    <property type="match status" value="1"/>
</dbReference>